<evidence type="ECO:0000256" key="1">
    <source>
        <dbReference type="ARBA" id="ARBA00004167"/>
    </source>
</evidence>
<dbReference type="Proteomes" id="UP001187471">
    <property type="component" value="Unassembled WGS sequence"/>
</dbReference>
<keyword evidence="6" id="KW-1185">Reference proteome</keyword>
<gene>
    <name evidence="5" type="ORF">RJ640_016195</name>
</gene>
<feature type="domain" description="Malectin-like" evidence="4">
    <location>
        <begin position="25"/>
        <end position="341"/>
    </location>
</feature>
<dbReference type="Pfam" id="PF12819">
    <property type="entry name" value="Malectin_like"/>
    <property type="match status" value="1"/>
</dbReference>
<feature type="chain" id="PRO_5041649496" description="Malectin-like domain-containing protein" evidence="3">
    <location>
        <begin position="20"/>
        <end position="501"/>
    </location>
</feature>
<feature type="transmembrane region" description="Helical" evidence="2">
    <location>
        <begin position="464"/>
        <end position="486"/>
    </location>
</feature>
<evidence type="ECO:0000256" key="3">
    <source>
        <dbReference type="SAM" id="SignalP"/>
    </source>
</evidence>
<sequence>MSSLFKLLILALCVLLASGDVAYNIDCGSDSDVSTDENFGIWMGDNLFMQNGVTRVVQSSKSISHVMDTLRFFTTRKKNCYSIKADKGEKVLVRASFFYGNYDNKASPPTFDLQFDGNDWATVETSSDELVYHEVIYVVKGETTSVCVAQTRPNQFPFMSALQIHSLDSLMYSHVDSNFALFLSTRVAYGANETIRNPDDIYDRIWVPGVVGNGLTKVTSDALFISNNVADNPPQAALQNAITTSTNSGYIILSPGVSSGVVPIYLNMYFSEVTELDSTQKRSFKVYKDNQSFSEPIIPPYGNVSEMYVSNITVSSNTTFSLVATSDSTLPPLINAMEIFYISDALTDGTNSNDVEGLSSLQTPFGVLQEWSSDPCLPASFTWEWVNCSTDATPRVTALDLSSFGLFGLLPDFSSMDAIETMVTGNPNLCASGNSCETSDTPISSNIPSTSYSGSKKKKNKLPVILGTTIPSFLVVWAIAGVLAILRHKRKKASVAAAGAG</sequence>
<evidence type="ECO:0000313" key="6">
    <source>
        <dbReference type="Proteomes" id="UP001187471"/>
    </source>
</evidence>
<evidence type="ECO:0000256" key="2">
    <source>
        <dbReference type="SAM" id="Phobius"/>
    </source>
</evidence>
<dbReference type="GO" id="GO:0016020">
    <property type="term" value="C:membrane"/>
    <property type="evidence" value="ECO:0007669"/>
    <property type="project" value="UniProtKB-SubCell"/>
</dbReference>
<evidence type="ECO:0000259" key="4">
    <source>
        <dbReference type="Pfam" id="PF12819"/>
    </source>
</evidence>
<keyword evidence="2" id="KW-0472">Membrane</keyword>
<keyword evidence="2" id="KW-1133">Transmembrane helix</keyword>
<comment type="caution">
    <text evidence="5">The sequence shown here is derived from an EMBL/GenBank/DDBJ whole genome shotgun (WGS) entry which is preliminary data.</text>
</comment>
<name>A0AA88R2C3_9ASTE</name>
<dbReference type="AlphaFoldDB" id="A0AA88R2C3"/>
<evidence type="ECO:0000313" key="5">
    <source>
        <dbReference type="EMBL" id="KAK2969175.1"/>
    </source>
</evidence>
<organism evidence="5 6">
    <name type="scientific">Escallonia rubra</name>
    <dbReference type="NCBI Taxonomy" id="112253"/>
    <lineage>
        <taxon>Eukaryota</taxon>
        <taxon>Viridiplantae</taxon>
        <taxon>Streptophyta</taxon>
        <taxon>Embryophyta</taxon>
        <taxon>Tracheophyta</taxon>
        <taxon>Spermatophyta</taxon>
        <taxon>Magnoliopsida</taxon>
        <taxon>eudicotyledons</taxon>
        <taxon>Gunneridae</taxon>
        <taxon>Pentapetalae</taxon>
        <taxon>asterids</taxon>
        <taxon>campanulids</taxon>
        <taxon>Escalloniales</taxon>
        <taxon>Escalloniaceae</taxon>
        <taxon>Escallonia</taxon>
    </lineage>
</organism>
<dbReference type="EMBL" id="JAVXUO010002841">
    <property type="protein sequence ID" value="KAK2969175.1"/>
    <property type="molecule type" value="Genomic_DNA"/>
</dbReference>
<keyword evidence="3" id="KW-0732">Signal</keyword>
<keyword evidence="2" id="KW-0812">Transmembrane</keyword>
<dbReference type="InterPro" id="IPR024788">
    <property type="entry name" value="Malectin-like_Carb-bd_dom"/>
</dbReference>
<reference evidence="5" key="1">
    <citation type="submission" date="2022-12" db="EMBL/GenBank/DDBJ databases">
        <title>Draft genome assemblies for two species of Escallonia (Escalloniales).</title>
        <authorList>
            <person name="Chanderbali A."/>
            <person name="Dervinis C."/>
            <person name="Anghel I."/>
            <person name="Soltis D."/>
            <person name="Soltis P."/>
            <person name="Zapata F."/>
        </authorList>
    </citation>
    <scope>NUCLEOTIDE SEQUENCE</scope>
    <source>
        <strain evidence="5">UCBG92.1500</strain>
        <tissue evidence="5">Leaf</tissue>
    </source>
</reference>
<dbReference type="PANTHER" id="PTHR45631:SF44">
    <property type="entry name" value="CARBOHYDRATE-BINDING PROTEIN OF THE ER PROTEIN"/>
    <property type="match status" value="1"/>
</dbReference>
<accession>A0AA88R2C3</accession>
<protein>
    <recommendedName>
        <fullName evidence="4">Malectin-like domain-containing protein</fullName>
    </recommendedName>
</protein>
<dbReference type="PANTHER" id="PTHR45631">
    <property type="entry name" value="OS07G0107800 PROTEIN-RELATED"/>
    <property type="match status" value="1"/>
</dbReference>
<comment type="subcellular location">
    <subcellularLocation>
        <location evidence="1">Membrane</location>
        <topology evidence="1">Single-pass membrane protein</topology>
    </subcellularLocation>
</comment>
<feature type="signal peptide" evidence="3">
    <location>
        <begin position="1"/>
        <end position="19"/>
    </location>
</feature>
<proteinExistence type="predicted"/>